<proteinExistence type="predicted"/>
<accession>A0AAV4P7P5</accession>
<keyword evidence="1" id="KW-0472">Membrane</keyword>
<feature type="transmembrane region" description="Helical" evidence="1">
    <location>
        <begin position="77"/>
        <end position="98"/>
    </location>
</feature>
<sequence>MGLEENLFGGVSVFDGGLRVAFGNMAQPFQEARFLLYKKFKLTLGINDAKRNVIFVFGVVDAESKKDPSASQWASNVGWFLAVLALVQIPLWFIIEVYKNPHTGIVKKFVNALKPADTWGPSDPLHNIQWREQKNARHVVKIPKQRRTNRFNLLKQWLQRRCILNPRELLKSSERTS</sequence>
<dbReference type="EMBL" id="BPLR01004184">
    <property type="protein sequence ID" value="GIX93028.1"/>
    <property type="molecule type" value="Genomic_DNA"/>
</dbReference>
<dbReference type="Proteomes" id="UP001054945">
    <property type="component" value="Unassembled WGS sequence"/>
</dbReference>
<comment type="caution">
    <text evidence="2">The sequence shown here is derived from an EMBL/GenBank/DDBJ whole genome shotgun (WGS) entry which is preliminary data.</text>
</comment>
<gene>
    <name evidence="2" type="primary">NAAT1_1</name>
    <name evidence="2" type="ORF">CEXT_561331</name>
</gene>
<evidence type="ECO:0000313" key="2">
    <source>
        <dbReference type="EMBL" id="GIX93028.1"/>
    </source>
</evidence>
<evidence type="ECO:0000256" key="1">
    <source>
        <dbReference type="SAM" id="Phobius"/>
    </source>
</evidence>
<keyword evidence="1" id="KW-1133">Transmembrane helix</keyword>
<evidence type="ECO:0000313" key="3">
    <source>
        <dbReference type="Proteomes" id="UP001054945"/>
    </source>
</evidence>
<dbReference type="AlphaFoldDB" id="A0AAV4P7P5"/>
<keyword evidence="3" id="KW-1185">Reference proteome</keyword>
<keyword evidence="1" id="KW-0812">Transmembrane</keyword>
<name>A0AAV4P7P5_CAEEX</name>
<reference evidence="2 3" key="1">
    <citation type="submission" date="2021-06" db="EMBL/GenBank/DDBJ databases">
        <title>Caerostris extrusa draft genome.</title>
        <authorList>
            <person name="Kono N."/>
            <person name="Arakawa K."/>
        </authorList>
    </citation>
    <scope>NUCLEOTIDE SEQUENCE [LARGE SCALE GENOMIC DNA]</scope>
</reference>
<protein>
    <submittedName>
        <fullName evidence="2">Sodium-dependent nutrient amino acid transporter 1</fullName>
    </submittedName>
</protein>
<organism evidence="2 3">
    <name type="scientific">Caerostris extrusa</name>
    <name type="common">Bark spider</name>
    <name type="synonym">Caerostris bankana</name>
    <dbReference type="NCBI Taxonomy" id="172846"/>
    <lineage>
        <taxon>Eukaryota</taxon>
        <taxon>Metazoa</taxon>
        <taxon>Ecdysozoa</taxon>
        <taxon>Arthropoda</taxon>
        <taxon>Chelicerata</taxon>
        <taxon>Arachnida</taxon>
        <taxon>Araneae</taxon>
        <taxon>Araneomorphae</taxon>
        <taxon>Entelegynae</taxon>
        <taxon>Araneoidea</taxon>
        <taxon>Araneidae</taxon>
        <taxon>Caerostris</taxon>
    </lineage>
</organism>